<dbReference type="EMBL" id="JALNTZ010000012">
    <property type="protein sequence ID" value="KAJ3639196.1"/>
    <property type="molecule type" value="Genomic_DNA"/>
</dbReference>
<proteinExistence type="predicted"/>
<sequence>MSAWCPTLSFPPTVHVRWHCDDRNSFENFGLSKFTGTQLRHWNFIRPIRYTPLSYSQNMADSNAPTRCANLSRQLPVRVVILIIPSSVVGSSLSCNVEESNSLKPSRQCVMLKVERLIPLSPSPLEVVFLLVKYHYSELTQYVINRVNQQYRNSIK</sequence>
<gene>
    <name evidence="1" type="ORF">Zmor_004066</name>
</gene>
<dbReference type="Proteomes" id="UP001168821">
    <property type="component" value="Unassembled WGS sequence"/>
</dbReference>
<keyword evidence="2" id="KW-1185">Reference proteome</keyword>
<comment type="caution">
    <text evidence="1">The sequence shown here is derived from an EMBL/GenBank/DDBJ whole genome shotgun (WGS) entry which is preliminary data.</text>
</comment>
<dbReference type="AlphaFoldDB" id="A0AA38HL33"/>
<name>A0AA38HL33_9CUCU</name>
<accession>A0AA38HL33</accession>
<organism evidence="1 2">
    <name type="scientific">Zophobas morio</name>
    <dbReference type="NCBI Taxonomy" id="2755281"/>
    <lineage>
        <taxon>Eukaryota</taxon>
        <taxon>Metazoa</taxon>
        <taxon>Ecdysozoa</taxon>
        <taxon>Arthropoda</taxon>
        <taxon>Hexapoda</taxon>
        <taxon>Insecta</taxon>
        <taxon>Pterygota</taxon>
        <taxon>Neoptera</taxon>
        <taxon>Endopterygota</taxon>
        <taxon>Coleoptera</taxon>
        <taxon>Polyphaga</taxon>
        <taxon>Cucujiformia</taxon>
        <taxon>Tenebrionidae</taxon>
        <taxon>Zophobas</taxon>
    </lineage>
</organism>
<evidence type="ECO:0000313" key="1">
    <source>
        <dbReference type="EMBL" id="KAJ3639196.1"/>
    </source>
</evidence>
<evidence type="ECO:0000313" key="2">
    <source>
        <dbReference type="Proteomes" id="UP001168821"/>
    </source>
</evidence>
<reference evidence="1" key="1">
    <citation type="journal article" date="2023" name="G3 (Bethesda)">
        <title>Whole genome assemblies of Zophobas morio and Tenebrio molitor.</title>
        <authorList>
            <person name="Kaur S."/>
            <person name="Stinson S.A."/>
            <person name="diCenzo G.C."/>
        </authorList>
    </citation>
    <scope>NUCLEOTIDE SEQUENCE</scope>
    <source>
        <strain evidence="1">QUZm001</strain>
    </source>
</reference>
<protein>
    <submittedName>
        <fullName evidence="1">Uncharacterized protein</fullName>
    </submittedName>
</protein>